<evidence type="ECO:0000313" key="1">
    <source>
        <dbReference type="EMBL" id="EQD89100.1"/>
    </source>
</evidence>
<dbReference type="AlphaFoldDB" id="T2SA04"/>
<dbReference type="EMBL" id="AVNI01000002">
    <property type="protein sequence ID" value="EQD89100.1"/>
    <property type="molecule type" value="Genomic_DNA"/>
</dbReference>
<protein>
    <submittedName>
        <fullName evidence="1">Uncharacterized protein</fullName>
    </submittedName>
</protein>
<sequence length="38" mass="4581">MFDASFLRFDLKNAFGIFTFYDQRPMKIGLKDFLLFAR</sequence>
<reference evidence="1 2" key="1">
    <citation type="journal article" date="2013" name="Genome Announc.">
        <title>Genome Sequences of Three hpAfrica2 Strains of Helicobacter pylori.</title>
        <authorList>
            <person name="Duncan S.S."/>
            <person name="Bertoli M.T."/>
            <person name="Kersulyte D."/>
            <person name="Valk P.L."/>
            <person name="Tamma S."/>
            <person name="Segal I."/>
            <person name="McClain M.S."/>
            <person name="Cover T.L."/>
            <person name="Berg D.E."/>
        </authorList>
    </citation>
    <scope>NUCLEOTIDE SEQUENCE [LARGE SCALE GENOMIC DNA]</scope>
    <source>
        <strain evidence="1 2">SouthAfrica50</strain>
    </source>
</reference>
<accession>T2SA04</accession>
<evidence type="ECO:0000313" key="2">
    <source>
        <dbReference type="Proteomes" id="UP000015816"/>
    </source>
</evidence>
<organism evidence="1 2">
    <name type="scientific">Helicobacter pylori SouthAfrica50</name>
    <dbReference type="NCBI Taxonomy" id="1352357"/>
    <lineage>
        <taxon>Bacteria</taxon>
        <taxon>Pseudomonadati</taxon>
        <taxon>Campylobacterota</taxon>
        <taxon>Epsilonproteobacteria</taxon>
        <taxon>Campylobacterales</taxon>
        <taxon>Helicobacteraceae</taxon>
        <taxon>Helicobacter</taxon>
    </lineage>
</organism>
<gene>
    <name evidence="1" type="ORF">HPSA50_1422</name>
</gene>
<dbReference type="PATRIC" id="fig|1352357.3.peg.1391"/>
<comment type="caution">
    <text evidence="1">The sequence shown here is derived from an EMBL/GenBank/DDBJ whole genome shotgun (WGS) entry which is preliminary data.</text>
</comment>
<proteinExistence type="predicted"/>
<name>T2SA04_HELPX</name>
<dbReference type="Proteomes" id="UP000015816">
    <property type="component" value="Unassembled WGS sequence"/>
</dbReference>